<organism evidence="3 4">
    <name type="scientific">Chironomus riparius</name>
    <dbReference type="NCBI Taxonomy" id="315576"/>
    <lineage>
        <taxon>Eukaryota</taxon>
        <taxon>Metazoa</taxon>
        <taxon>Ecdysozoa</taxon>
        <taxon>Arthropoda</taxon>
        <taxon>Hexapoda</taxon>
        <taxon>Insecta</taxon>
        <taxon>Pterygota</taxon>
        <taxon>Neoptera</taxon>
        <taxon>Endopterygota</taxon>
        <taxon>Diptera</taxon>
        <taxon>Nematocera</taxon>
        <taxon>Chironomoidea</taxon>
        <taxon>Chironomidae</taxon>
        <taxon>Chironominae</taxon>
        <taxon>Chironomus</taxon>
    </lineage>
</organism>
<keyword evidence="4" id="KW-1185">Reference proteome</keyword>
<feature type="compositionally biased region" description="Low complexity" evidence="1">
    <location>
        <begin position="286"/>
        <end position="311"/>
    </location>
</feature>
<accession>A0A9N9WUS6</accession>
<feature type="domain" description="Tube Death" evidence="2">
    <location>
        <begin position="49"/>
        <end position="132"/>
    </location>
</feature>
<evidence type="ECO:0000313" key="3">
    <source>
        <dbReference type="EMBL" id="CAG9806839.1"/>
    </source>
</evidence>
<dbReference type="OrthoDB" id="4062651at2759"/>
<dbReference type="Gene3D" id="1.10.533.10">
    <property type="entry name" value="Death Domain, Fas"/>
    <property type="match status" value="1"/>
</dbReference>
<feature type="region of interest" description="Disordered" evidence="1">
    <location>
        <begin position="279"/>
        <end position="311"/>
    </location>
</feature>
<dbReference type="Pfam" id="PF14786">
    <property type="entry name" value="Death_2"/>
    <property type="match status" value="1"/>
</dbReference>
<dbReference type="InterPro" id="IPR029397">
    <property type="entry name" value="Tube_Death"/>
</dbReference>
<reference evidence="3" key="2">
    <citation type="submission" date="2022-10" db="EMBL/GenBank/DDBJ databases">
        <authorList>
            <consortium name="ENA_rothamsted_submissions"/>
            <consortium name="culmorum"/>
            <person name="King R."/>
        </authorList>
    </citation>
    <scope>NUCLEOTIDE SEQUENCE</scope>
</reference>
<sequence>MSIPNVSKDTELRHLPIQIQLQLVKLLDVDDSVLSLLMGNIVKNLEDNDSELRFNSEHIDAIREHSQRHNKSAILVLLDEWSTMGKLRPKVSHFLELLIKCQLFQAADFVAELSNENKPERPANGPAASVDISVPNENIDEIVNDLNYPFSSIDLTTKANRINNFVKPEIHTPNMNDYMNSNGTATNHNKICNQLEMSDLMKFSKTMTTQLVPTTIDSLDSQNVSSAIPLTVNSAEHRESSNFPALSGLMSSFSTSQSSNTEEQLPVFLLSNSEHQVPDFSGLMNQSTTYESSSDQSQSSITESSINTTIS</sequence>
<dbReference type="InterPro" id="IPR011029">
    <property type="entry name" value="DEATH-like_dom_sf"/>
</dbReference>
<dbReference type="SUPFAM" id="SSF47986">
    <property type="entry name" value="DEATH domain"/>
    <property type="match status" value="1"/>
</dbReference>
<evidence type="ECO:0000256" key="1">
    <source>
        <dbReference type="SAM" id="MobiDB-lite"/>
    </source>
</evidence>
<dbReference type="EMBL" id="OU895879">
    <property type="protein sequence ID" value="CAG9806839.1"/>
    <property type="molecule type" value="Genomic_DNA"/>
</dbReference>
<evidence type="ECO:0000313" key="4">
    <source>
        <dbReference type="Proteomes" id="UP001153620"/>
    </source>
</evidence>
<dbReference type="Proteomes" id="UP001153620">
    <property type="component" value="Chromosome 3"/>
</dbReference>
<dbReference type="AlphaFoldDB" id="A0A9N9WUS6"/>
<protein>
    <recommendedName>
        <fullName evidence="2">Tube Death domain-containing protein</fullName>
    </recommendedName>
</protein>
<proteinExistence type="predicted"/>
<gene>
    <name evidence="3" type="ORF">CHIRRI_LOCUS9693</name>
</gene>
<name>A0A9N9WUS6_9DIPT</name>
<reference evidence="3" key="1">
    <citation type="submission" date="2022-01" db="EMBL/GenBank/DDBJ databases">
        <authorList>
            <person name="King R."/>
        </authorList>
    </citation>
    <scope>NUCLEOTIDE SEQUENCE</scope>
</reference>
<evidence type="ECO:0000259" key="2">
    <source>
        <dbReference type="Pfam" id="PF14786"/>
    </source>
</evidence>